<dbReference type="PANTHER" id="PTHR30480">
    <property type="entry name" value="BETA-HEXOSAMINIDASE-RELATED"/>
    <property type="match status" value="1"/>
</dbReference>
<comment type="similarity">
    <text evidence="2">Belongs to the glycosyl hydrolase 3 family.</text>
</comment>
<keyword evidence="4 7" id="KW-0378">Hydrolase</keyword>
<evidence type="ECO:0000256" key="4">
    <source>
        <dbReference type="ARBA" id="ARBA00022801"/>
    </source>
</evidence>
<dbReference type="EC" id="3.2.1.52" evidence="3"/>
<evidence type="ECO:0000256" key="2">
    <source>
        <dbReference type="ARBA" id="ARBA00005336"/>
    </source>
</evidence>
<evidence type="ECO:0000256" key="5">
    <source>
        <dbReference type="ARBA" id="ARBA00023295"/>
    </source>
</evidence>
<dbReference type="OrthoDB" id="9805821at2"/>
<keyword evidence="5 7" id="KW-0326">Glycosidase</keyword>
<evidence type="ECO:0000313" key="8">
    <source>
        <dbReference type="Proteomes" id="UP000325517"/>
    </source>
</evidence>
<dbReference type="Pfam" id="PF14172">
    <property type="entry name" value="DUF4309"/>
    <property type="match status" value="1"/>
</dbReference>
<evidence type="ECO:0000256" key="3">
    <source>
        <dbReference type="ARBA" id="ARBA00012663"/>
    </source>
</evidence>
<dbReference type="InterPro" id="IPR025453">
    <property type="entry name" value="DUF4309"/>
</dbReference>
<dbReference type="EMBL" id="CP031223">
    <property type="protein sequence ID" value="QFG00607.1"/>
    <property type="molecule type" value="Genomic_DNA"/>
</dbReference>
<dbReference type="InterPro" id="IPR050226">
    <property type="entry name" value="NagZ_Beta-hexosaminidase"/>
</dbReference>
<evidence type="ECO:0000256" key="1">
    <source>
        <dbReference type="ARBA" id="ARBA00001231"/>
    </source>
</evidence>
<dbReference type="InterPro" id="IPR001764">
    <property type="entry name" value="Glyco_hydro_3_N"/>
</dbReference>
<dbReference type="Gene3D" id="3.20.20.300">
    <property type="entry name" value="Glycoside hydrolase, family 3, N-terminal domain"/>
    <property type="match status" value="1"/>
</dbReference>
<dbReference type="GO" id="GO:0004563">
    <property type="term" value="F:beta-N-acetylhexosaminidase activity"/>
    <property type="evidence" value="ECO:0007669"/>
    <property type="project" value="UniProtKB-EC"/>
</dbReference>
<gene>
    <name evidence="7" type="ORF">PB01_18425</name>
</gene>
<dbReference type="InterPro" id="IPR019800">
    <property type="entry name" value="Glyco_hydro_3_AS"/>
</dbReference>
<dbReference type="PANTHER" id="PTHR30480:SF13">
    <property type="entry name" value="BETA-HEXOSAMINIDASE"/>
    <property type="match status" value="1"/>
</dbReference>
<sequence>MIKKVILFLFLFLVIIFVSLIIESNKEQKEMIDKGRTPIVKEPSEVESLVQLVFELAEKGKSMDVPFIVGQTDVQNVHKLWGMPEDKSEVSTAIYEDYLSENVTIGHRSNIVFDIRSSSLAIQQIHLEDIERIKGEADEIRSYQDDKVNQTILIYEVSSKYQLKWILPKVTESEPNPAVDHVSVYMEVEEETPSISDMSLDEKIGQMIFAGIDGTSLTNESKELISTDKIGGIIFYKENLKNANQTISLLNAIKAENEKEKLPLFLGVDQEGGRISRLPGLDKTPTNQEIGKQDDPVLSYNIGALLGKEMNAFGFNLDFAPVLDVNSNPKNPIIGDRSFGENAEIVSKLGIQTMKGIQSGNVISVVKHFPGHGDTAVDSHLELPIIQKNIKELYALELIPFKDAIELGADVVMVAHILLPKIDAKFPSSMSHTIITGILREQLQFAGVVMTDDMTMNAILGHYEIGQAAVDAVKAGNDIVLIAHDYQKVKSAFDAIKQAVHNGEISEERINTSVSRILLLKEKYKLSNELVKELDLKDLNQTIEQTIGK</sequence>
<dbReference type="AlphaFoldDB" id="A0A5J6SRL0"/>
<dbReference type="InterPro" id="IPR036962">
    <property type="entry name" value="Glyco_hydro_3_N_sf"/>
</dbReference>
<organism evidence="7 8">
    <name type="scientific">Psychrobacillus glaciei</name>
    <dbReference type="NCBI Taxonomy" id="2283160"/>
    <lineage>
        <taxon>Bacteria</taxon>
        <taxon>Bacillati</taxon>
        <taxon>Bacillota</taxon>
        <taxon>Bacilli</taxon>
        <taxon>Bacillales</taxon>
        <taxon>Bacillaceae</taxon>
        <taxon>Psychrobacillus</taxon>
    </lineage>
</organism>
<accession>A0A5J6SRL0</accession>
<dbReference type="GO" id="GO:0009254">
    <property type="term" value="P:peptidoglycan turnover"/>
    <property type="evidence" value="ECO:0007669"/>
    <property type="project" value="TreeGrafter"/>
</dbReference>
<comment type="catalytic activity">
    <reaction evidence="1">
        <text>Hydrolysis of terminal non-reducing N-acetyl-D-hexosamine residues in N-acetyl-beta-D-hexosaminides.</text>
        <dbReference type="EC" id="3.2.1.52"/>
    </reaction>
</comment>
<name>A0A5J6SRL0_9BACI</name>
<dbReference type="PROSITE" id="PS00775">
    <property type="entry name" value="GLYCOSYL_HYDROL_F3"/>
    <property type="match status" value="1"/>
</dbReference>
<dbReference type="GO" id="GO:0005975">
    <property type="term" value="P:carbohydrate metabolic process"/>
    <property type="evidence" value="ECO:0007669"/>
    <property type="project" value="InterPro"/>
</dbReference>
<dbReference type="NCBIfam" id="NF003740">
    <property type="entry name" value="PRK05337.1"/>
    <property type="match status" value="1"/>
</dbReference>
<dbReference type="SUPFAM" id="SSF51445">
    <property type="entry name" value="(Trans)glycosidases"/>
    <property type="match status" value="1"/>
</dbReference>
<dbReference type="RefSeq" id="WP_151701488.1">
    <property type="nucleotide sequence ID" value="NZ_CP031223.1"/>
</dbReference>
<keyword evidence="8" id="KW-1185">Reference proteome</keyword>
<evidence type="ECO:0000313" key="7">
    <source>
        <dbReference type="EMBL" id="QFG00607.1"/>
    </source>
</evidence>
<feature type="domain" description="Glycoside hydrolase family 3 N-terminal" evidence="6">
    <location>
        <begin position="200"/>
        <end position="518"/>
    </location>
</feature>
<evidence type="ECO:0000259" key="6">
    <source>
        <dbReference type="Pfam" id="PF00933"/>
    </source>
</evidence>
<dbReference type="InterPro" id="IPR017853">
    <property type="entry name" value="GH"/>
</dbReference>
<reference evidence="7 8" key="1">
    <citation type="submission" date="2018-07" db="EMBL/GenBank/DDBJ databases">
        <title>Complete genome sequence of Psychrobacillus sp. PB01, isolated from iceberg, and comparative genome analysis of Psychrobacillus strains.</title>
        <authorList>
            <person name="Lee P.C."/>
        </authorList>
    </citation>
    <scope>NUCLEOTIDE SEQUENCE [LARGE SCALE GENOMIC DNA]</scope>
    <source>
        <strain evidence="7 8">PB01</strain>
    </source>
</reference>
<protein>
    <recommendedName>
        <fullName evidence="3">beta-N-acetylhexosaminidase</fullName>
        <ecNumber evidence="3">3.2.1.52</ecNumber>
    </recommendedName>
</protein>
<dbReference type="KEGG" id="psyo:PB01_18425"/>
<proteinExistence type="inferred from homology"/>
<dbReference type="Pfam" id="PF00933">
    <property type="entry name" value="Glyco_hydro_3"/>
    <property type="match status" value="1"/>
</dbReference>
<dbReference type="Proteomes" id="UP000325517">
    <property type="component" value="Chromosome"/>
</dbReference>